<organism evidence="1 2">
    <name type="scientific">Streptomyces coffeae</name>
    <dbReference type="NCBI Taxonomy" id="621382"/>
    <lineage>
        <taxon>Bacteria</taxon>
        <taxon>Bacillati</taxon>
        <taxon>Actinomycetota</taxon>
        <taxon>Actinomycetes</taxon>
        <taxon>Kitasatosporales</taxon>
        <taxon>Streptomycetaceae</taxon>
        <taxon>Streptomyces</taxon>
    </lineage>
</organism>
<sequence length="301" mass="33848">MTLSTARQDLLIGRWQSTRDLLRDSYGAWGLRTFRARVLAETACDGRAVESWQSAEPDNPDALVMRAETEVARAFAAAAAAGAGDPCEDSIDRTALERVRQVCWYAAEAAPADPLPWISLLTLARLYGDGHPEVWRWWREVLHRDPGNREAHHQALRHLSARWHGSHGDMYNFARDSAATAPPGSPLPVLTQAARVEHFRHIVRLQGQDAPGLTFHWNNDVAHHDLRFTLHQWLAHIRPPAHAPLVADLNLLAHALVLTTMYDEAAQVFRLLDNRAAMAPWLYTGDPTAQFVRWRDQLGGR</sequence>
<dbReference type="Proteomes" id="UP000634229">
    <property type="component" value="Unassembled WGS sequence"/>
</dbReference>
<name>A0ABS1N6P9_9ACTN</name>
<keyword evidence="2" id="KW-1185">Reference proteome</keyword>
<evidence type="ECO:0000313" key="1">
    <source>
        <dbReference type="EMBL" id="MBL1095734.1"/>
    </source>
</evidence>
<gene>
    <name evidence="1" type="ORF">JK363_03370</name>
</gene>
<evidence type="ECO:0000313" key="2">
    <source>
        <dbReference type="Proteomes" id="UP000634229"/>
    </source>
</evidence>
<proteinExistence type="predicted"/>
<protein>
    <recommendedName>
        <fullName evidence="3">DUF4034 domain-containing protein</fullName>
    </recommendedName>
</protein>
<dbReference type="EMBL" id="JAERRF010000002">
    <property type="protein sequence ID" value="MBL1095734.1"/>
    <property type="molecule type" value="Genomic_DNA"/>
</dbReference>
<evidence type="ECO:0008006" key="3">
    <source>
        <dbReference type="Google" id="ProtNLM"/>
    </source>
</evidence>
<accession>A0ABS1N6P9</accession>
<comment type="caution">
    <text evidence="1">The sequence shown here is derived from an EMBL/GenBank/DDBJ whole genome shotgun (WGS) entry which is preliminary data.</text>
</comment>
<reference evidence="1 2" key="1">
    <citation type="submission" date="2021-01" db="EMBL/GenBank/DDBJ databases">
        <title>WGS of actinomycetes isolated from Thailand.</title>
        <authorList>
            <person name="Thawai C."/>
        </authorList>
    </citation>
    <scope>NUCLEOTIDE SEQUENCE [LARGE SCALE GENOMIC DNA]</scope>
    <source>
        <strain evidence="1 2">CA1R205</strain>
    </source>
</reference>